<organism evidence="5 6">
    <name type="scientific">Miscanthus lutarioriparius</name>
    <dbReference type="NCBI Taxonomy" id="422564"/>
    <lineage>
        <taxon>Eukaryota</taxon>
        <taxon>Viridiplantae</taxon>
        <taxon>Streptophyta</taxon>
        <taxon>Embryophyta</taxon>
        <taxon>Tracheophyta</taxon>
        <taxon>Spermatophyta</taxon>
        <taxon>Magnoliopsida</taxon>
        <taxon>Liliopsida</taxon>
        <taxon>Poales</taxon>
        <taxon>Poaceae</taxon>
        <taxon>PACMAD clade</taxon>
        <taxon>Panicoideae</taxon>
        <taxon>Andropogonodae</taxon>
        <taxon>Andropogoneae</taxon>
        <taxon>Saccharinae</taxon>
        <taxon>Miscanthus</taxon>
    </lineage>
</organism>
<comment type="caution">
    <text evidence="5">The sequence shown here is derived from an EMBL/GenBank/DDBJ whole genome shotgun (WGS) entry which is preliminary data.</text>
</comment>
<dbReference type="SUPFAM" id="SSF52540">
    <property type="entry name" value="P-loop containing nucleoside triphosphate hydrolases"/>
    <property type="match status" value="1"/>
</dbReference>
<evidence type="ECO:0000256" key="2">
    <source>
        <dbReference type="ARBA" id="ARBA00022679"/>
    </source>
</evidence>
<dbReference type="EMBL" id="CAJGYO010000006">
    <property type="protein sequence ID" value="CAD6234710.1"/>
    <property type="molecule type" value="Genomic_DNA"/>
</dbReference>
<name>A0A811P4K3_9POAL</name>
<evidence type="ECO:0000313" key="6">
    <source>
        <dbReference type="Proteomes" id="UP000604825"/>
    </source>
</evidence>
<keyword evidence="6" id="KW-1185">Reference proteome</keyword>
<dbReference type="Pfam" id="PF00685">
    <property type="entry name" value="Sulfotransfer_1"/>
    <property type="match status" value="1"/>
</dbReference>
<feature type="domain" description="Sulfotransferase" evidence="4">
    <location>
        <begin position="28"/>
        <end position="286"/>
    </location>
</feature>
<dbReference type="Gene3D" id="3.40.50.300">
    <property type="entry name" value="P-loop containing nucleotide triphosphate hydrolases"/>
    <property type="match status" value="1"/>
</dbReference>
<keyword evidence="2 3" id="KW-0808">Transferase</keyword>
<dbReference type="EC" id="2.8.2.-" evidence="3"/>
<sequence length="289" mass="33746">MILYKNYWFRPSIIESILRAQNSFKPRPEDTIIAAYLKCGTTWLKALFFAVTNRSQYDFDHHPLLFRHPQEVLPFIEVPIQGNLTYLETLPSPRLLSTHMPLSLLPKSTVSSGCRIVYMCRDPKDAFVSWWYFYNKVHIGYHIDLKTAFNMFSEGFSDHGPCWGHYLEYWRESIARSDKVLFLKYEDMILEPIKHVIRLALFLGAPFSIREEEDGVPEQLVRLCSFEKLSSLPENQTGRFTMLANTVIEKSWYFRKGMVGDWANHISMEMGRKLDCIVEEKLKGSGLVL</sequence>
<dbReference type="PANTHER" id="PTHR11783">
    <property type="entry name" value="SULFOTRANSFERASE SULT"/>
    <property type="match status" value="1"/>
</dbReference>
<evidence type="ECO:0000259" key="4">
    <source>
        <dbReference type="Pfam" id="PF00685"/>
    </source>
</evidence>
<dbReference type="AlphaFoldDB" id="A0A811P4K3"/>
<protein>
    <recommendedName>
        <fullName evidence="3">Sulfotransferase</fullName>
        <ecNumber evidence="3">2.8.2.-</ecNumber>
    </recommendedName>
</protein>
<dbReference type="InterPro" id="IPR000863">
    <property type="entry name" value="Sulfotransferase_dom"/>
</dbReference>
<evidence type="ECO:0000313" key="5">
    <source>
        <dbReference type="EMBL" id="CAD6234710.1"/>
    </source>
</evidence>
<comment type="similarity">
    <text evidence="1 3">Belongs to the sulfotransferase 1 family.</text>
</comment>
<evidence type="ECO:0000256" key="1">
    <source>
        <dbReference type="ARBA" id="ARBA00005771"/>
    </source>
</evidence>
<dbReference type="InterPro" id="IPR027417">
    <property type="entry name" value="P-loop_NTPase"/>
</dbReference>
<dbReference type="OrthoDB" id="588844at2759"/>
<evidence type="ECO:0000256" key="3">
    <source>
        <dbReference type="RuleBase" id="RU361155"/>
    </source>
</evidence>
<proteinExistence type="inferred from homology"/>
<accession>A0A811P4K3</accession>
<dbReference type="Proteomes" id="UP000604825">
    <property type="component" value="Unassembled WGS sequence"/>
</dbReference>
<reference evidence="5" key="1">
    <citation type="submission" date="2020-10" db="EMBL/GenBank/DDBJ databases">
        <authorList>
            <person name="Han B."/>
            <person name="Lu T."/>
            <person name="Zhao Q."/>
            <person name="Huang X."/>
            <person name="Zhao Y."/>
        </authorList>
    </citation>
    <scope>NUCLEOTIDE SEQUENCE</scope>
</reference>
<gene>
    <name evidence="5" type="ORF">NCGR_LOCUS23162</name>
</gene>
<dbReference type="GO" id="GO:0008146">
    <property type="term" value="F:sulfotransferase activity"/>
    <property type="evidence" value="ECO:0007669"/>
    <property type="project" value="InterPro"/>
</dbReference>